<name>A0A0D9Y2D0_9ORYZ</name>
<keyword evidence="3" id="KW-1185">Reference proteome</keyword>
<reference evidence="2" key="1">
    <citation type="submission" date="2013-08" db="EMBL/GenBank/DDBJ databases">
        <title>Oryza genome evolution.</title>
        <authorList>
            <person name="Wing R.A."/>
            <person name="Panaud O."/>
            <person name="Oliveira A.C."/>
        </authorList>
    </citation>
    <scope>NUCLEOTIDE SEQUENCE</scope>
</reference>
<accession>A0A0D9Y2D0</accession>
<dbReference type="STRING" id="40148.A0A0D9Y2D0"/>
<evidence type="ECO:0000313" key="2">
    <source>
        <dbReference type="EnsemblPlants" id="OGLUM01G01000.1"/>
    </source>
</evidence>
<evidence type="ECO:0000313" key="3">
    <source>
        <dbReference type="Proteomes" id="UP000026961"/>
    </source>
</evidence>
<dbReference type="Proteomes" id="UP000026961">
    <property type="component" value="Chromosome 1"/>
</dbReference>
<evidence type="ECO:0000256" key="1">
    <source>
        <dbReference type="SAM" id="MobiDB-lite"/>
    </source>
</evidence>
<reference evidence="2" key="3">
    <citation type="submission" date="2018-05" db="EMBL/GenBank/DDBJ databases">
        <title>OgluRS3 (Oryza glumaepatula Reference Sequence Version 3).</title>
        <authorList>
            <person name="Zhang J."/>
            <person name="Kudrna D."/>
            <person name="Lee S."/>
            <person name="Talag J."/>
            <person name="Welchert J."/>
            <person name="Wing R.A."/>
        </authorList>
    </citation>
    <scope>NUCLEOTIDE SEQUENCE [LARGE SCALE GENOMIC DNA]</scope>
</reference>
<dbReference type="AlphaFoldDB" id="A0A0D9Y2D0"/>
<dbReference type="Gramene" id="OGLUM01G01000.1">
    <property type="protein sequence ID" value="OGLUM01G01000.1"/>
    <property type="gene ID" value="OGLUM01G01000"/>
</dbReference>
<protein>
    <submittedName>
        <fullName evidence="2">Uncharacterized protein</fullName>
    </submittedName>
</protein>
<organism evidence="2">
    <name type="scientific">Oryza glumipatula</name>
    <dbReference type="NCBI Taxonomy" id="40148"/>
    <lineage>
        <taxon>Eukaryota</taxon>
        <taxon>Viridiplantae</taxon>
        <taxon>Streptophyta</taxon>
        <taxon>Embryophyta</taxon>
        <taxon>Tracheophyta</taxon>
        <taxon>Spermatophyta</taxon>
        <taxon>Magnoliopsida</taxon>
        <taxon>Liliopsida</taxon>
        <taxon>Poales</taxon>
        <taxon>Poaceae</taxon>
        <taxon>BOP clade</taxon>
        <taxon>Oryzoideae</taxon>
        <taxon>Oryzeae</taxon>
        <taxon>Oryzinae</taxon>
        <taxon>Oryza</taxon>
    </lineage>
</organism>
<sequence>MSATAPTTNAETNGRRRPATGDAAAVTAATLEKGGGRRGDEGEEKVRRLARGRLLARRCRSAPPTARLPAAVGVSLRQPLTRCACAPAAAPLHSAPDTHRRPDPSVLGELVYSVHGAKNVLEMPLLAA</sequence>
<proteinExistence type="predicted"/>
<dbReference type="EnsemblPlants" id="OGLUM01G01000.1">
    <property type="protein sequence ID" value="OGLUM01G01000.1"/>
    <property type="gene ID" value="OGLUM01G01000"/>
</dbReference>
<feature type="region of interest" description="Disordered" evidence="1">
    <location>
        <begin position="1"/>
        <end position="24"/>
    </location>
</feature>
<feature type="compositionally biased region" description="Polar residues" evidence="1">
    <location>
        <begin position="1"/>
        <end position="12"/>
    </location>
</feature>
<dbReference type="HOGENOM" id="CLU_1963007_0_0_1"/>
<reference evidence="2" key="2">
    <citation type="submission" date="2015-04" db="UniProtKB">
        <authorList>
            <consortium name="EnsemblPlants"/>
        </authorList>
    </citation>
    <scope>IDENTIFICATION</scope>
</reference>